<name>A0A6G3R4G0_9ACTN</name>
<comment type="caution">
    <text evidence="3">The sequence shown here is derived from an EMBL/GenBank/DDBJ whole genome shotgun (WGS) entry which is preliminary data.</text>
</comment>
<keyword evidence="2" id="KW-1133">Transmembrane helix</keyword>
<evidence type="ECO:0000256" key="2">
    <source>
        <dbReference type="SAM" id="Phobius"/>
    </source>
</evidence>
<dbReference type="RefSeq" id="WP_164439001.1">
    <property type="nucleotide sequence ID" value="NZ_JAAGMD010000847.1"/>
</dbReference>
<keyword evidence="2" id="KW-0812">Transmembrane</keyword>
<organism evidence="3">
    <name type="scientific">Streptomyces sp. SID14436</name>
    <dbReference type="NCBI Taxonomy" id="2706070"/>
    <lineage>
        <taxon>Bacteria</taxon>
        <taxon>Bacillati</taxon>
        <taxon>Actinomycetota</taxon>
        <taxon>Actinomycetes</taxon>
        <taxon>Kitasatosporales</taxon>
        <taxon>Streptomycetaceae</taxon>
        <taxon>Streptomyces</taxon>
    </lineage>
</organism>
<protein>
    <submittedName>
        <fullName evidence="3">Uncharacterized protein</fullName>
    </submittedName>
</protein>
<sequence>MPRGEVGRVRVRVRMRARTGVLLVLWAVVTYGLVQSCGGMLNNGGAAEVRCPGVNIGADGEEHPPRMRPGETCYPHRDSRETRSYAQQRDFQRAEGEDIVTGAWFLAAGALGLGGLHLRRRVQQARARRPYGTPARRT</sequence>
<feature type="transmembrane region" description="Helical" evidence="2">
    <location>
        <begin position="99"/>
        <end position="118"/>
    </location>
</feature>
<evidence type="ECO:0000313" key="3">
    <source>
        <dbReference type="EMBL" id="NEA90354.1"/>
    </source>
</evidence>
<gene>
    <name evidence="3" type="ORF">G3I53_31015</name>
</gene>
<reference evidence="3" key="1">
    <citation type="submission" date="2020-01" db="EMBL/GenBank/DDBJ databases">
        <title>Insect and environment-associated Actinomycetes.</title>
        <authorList>
            <person name="Currrie C."/>
            <person name="Chevrette M."/>
            <person name="Carlson C."/>
            <person name="Stubbendieck R."/>
            <person name="Wendt-Pienkowski E."/>
        </authorList>
    </citation>
    <scope>NUCLEOTIDE SEQUENCE</scope>
    <source>
        <strain evidence="3">SID14436</strain>
    </source>
</reference>
<dbReference type="EMBL" id="JAAGMD010000847">
    <property type="protein sequence ID" value="NEA90354.1"/>
    <property type="molecule type" value="Genomic_DNA"/>
</dbReference>
<feature type="transmembrane region" description="Helical" evidence="2">
    <location>
        <begin position="21"/>
        <end position="41"/>
    </location>
</feature>
<evidence type="ECO:0000256" key="1">
    <source>
        <dbReference type="SAM" id="MobiDB-lite"/>
    </source>
</evidence>
<proteinExistence type="predicted"/>
<feature type="region of interest" description="Disordered" evidence="1">
    <location>
        <begin position="57"/>
        <end position="82"/>
    </location>
</feature>
<accession>A0A6G3R4G0</accession>
<keyword evidence="2" id="KW-0472">Membrane</keyword>
<dbReference type="AlphaFoldDB" id="A0A6G3R4G0"/>
<feature type="compositionally biased region" description="Basic and acidic residues" evidence="1">
    <location>
        <begin position="60"/>
        <end position="82"/>
    </location>
</feature>